<reference evidence="2 3" key="1">
    <citation type="submission" date="2018-10" db="EMBL/GenBank/DDBJ databases">
        <title>Fifty Aureobasidium pullulans genomes reveal a recombining polyextremotolerant generalist.</title>
        <authorList>
            <person name="Gostincar C."/>
            <person name="Turk M."/>
            <person name="Zajc J."/>
            <person name="Gunde-Cimerman N."/>
        </authorList>
    </citation>
    <scope>NUCLEOTIDE SEQUENCE [LARGE SCALE GENOMIC DNA]</scope>
    <source>
        <strain evidence="2 3">EXF-3403</strain>
    </source>
</reference>
<accession>A0A4S9Y9P0</accession>
<protein>
    <submittedName>
        <fullName evidence="2">Uncharacterized protein</fullName>
    </submittedName>
</protein>
<feature type="compositionally biased region" description="Basic residues" evidence="1">
    <location>
        <begin position="140"/>
        <end position="156"/>
    </location>
</feature>
<dbReference type="AlphaFoldDB" id="A0A4S9Y9P0"/>
<evidence type="ECO:0000313" key="3">
    <source>
        <dbReference type="Proteomes" id="UP000310039"/>
    </source>
</evidence>
<name>A0A4S9Y9P0_AURPU</name>
<dbReference type="EMBL" id="QZBT01000005">
    <property type="protein sequence ID" value="THZ88727.1"/>
    <property type="molecule type" value="Genomic_DNA"/>
</dbReference>
<dbReference type="Proteomes" id="UP000310039">
    <property type="component" value="Unassembled WGS sequence"/>
</dbReference>
<feature type="region of interest" description="Disordered" evidence="1">
    <location>
        <begin position="63"/>
        <end position="156"/>
    </location>
</feature>
<comment type="caution">
    <text evidence="2">The sequence shown here is derived from an EMBL/GenBank/DDBJ whole genome shotgun (WGS) entry which is preliminary data.</text>
</comment>
<gene>
    <name evidence="2" type="ORF">D6C84_00619</name>
</gene>
<sequence>MRRHLNHPAHRARRPRPSLLSGVETLRRLEVARLLRRLRAQAAPERLWRLWSASATTLPSLLGLGSAHSQGTLPHLPPPGLGTATTPPTAPRPRKAVPVPGFRGRLPPSQAVGQEGDPVTPENPPTSVYGAPWTTMSPRLKIKEKKKKKKGKNALS</sequence>
<organism evidence="2 3">
    <name type="scientific">Aureobasidium pullulans</name>
    <name type="common">Black yeast</name>
    <name type="synonym">Pullularia pullulans</name>
    <dbReference type="NCBI Taxonomy" id="5580"/>
    <lineage>
        <taxon>Eukaryota</taxon>
        <taxon>Fungi</taxon>
        <taxon>Dikarya</taxon>
        <taxon>Ascomycota</taxon>
        <taxon>Pezizomycotina</taxon>
        <taxon>Dothideomycetes</taxon>
        <taxon>Dothideomycetidae</taxon>
        <taxon>Dothideales</taxon>
        <taxon>Saccotheciaceae</taxon>
        <taxon>Aureobasidium</taxon>
    </lineage>
</organism>
<evidence type="ECO:0000256" key="1">
    <source>
        <dbReference type="SAM" id="MobiDB-lite"/>
    </source>
</evidence>
<proteinExistence type="predicted"/>
<evidence type="ECO:0000313" key="2">
    <source>
        <dbReference type="EMBL" id="THZ88727.1"/>
    </source>
</evidence>